<comment type="cofactor">
    <cofactor evidence="6 8 9">
        <name>NAD(+)</name>
        <dbReference type="ChEBI" id="CHEBI:57540"/>
    </cofactor>
    <text evidence="6 8 9">Binds 1 NAD(+) per subunit.</text>
</comment>
<sequence>MNMQQTINTRDYKVADIDLAEWGRKEVAIAETEMPGLMALRRDFAKRGEKPLTGARIAGCLHMTIQTAVLMETLVALGAEVRWSSCNIFSTQDHAAAAMAAVGIPVFAWKGETEEEFWWCIDQTIFGPDGWRPNMLLDDGGDVTLVMHDNYPELMKDVRGISEETTTGVHRLYERMRNGTLMAPSFNVNDSVTKSKFDNLYGCRESLVDGIKRATDVMIAGKIAVVCGYGDVGKGCAQSLRGLGATVWVTEIDPICALQAAMEGYRIVTMDEAASKANIFVTATGNTNVITHEHMLTMKDEAIVCNIGHFDSEIEIASLRQYPWENIKPQVDHVIFPDGKRIIVLAEGRLVNLGCATGHPSFVMSNSFTNQVLAQVELWQNPGKYGKEVYVLPKHLDEAVARFHLDQLGVQLTTLSPEQAAYIGVSVEGPYKPDHYRY</sequence>
<feature type="binding site" evidence="6 7">
    <location>
        <position position="194"/>
    </location>
    <ligand>
        <name>substrate</name>
    </ligand>
</feature>
<comment type="subcellular location">
    <subcellularLocation>
        <location evidence="6">Cytoplasm</location>
    </subcellularLocation>
</comment>
<feature type="binding site" evidence="6 7">
    <location>
        <position position="164"/>
    </location>
    <ligand>
        <name>substrate</name>
    </ligand>
</feature>
<evidence type="ECO:0000313" key="13">
    <source>
        <dbReference type="EMBL" id="VFJ50875.1"/>
    </source>
</evidence>
<dbReference type="NCBIfam" id="TIGR00936">
    <property type="entry name" value="ahcY"/>
    <property type="match status" value="1"/>
</dbReference>
<reference evidence="14" key="1">
    <citation type="submission" date="2019-02" db="EMBL/GenBank/DDBJ databases">
        <authorList>
            <person name="Gruber-Vodicka R. H."/>
            <person name="Seah K. B. B."/>
        </authorList>
    </citation>
    <scope>NUCLEOTIDE SEQUENCE</scope>
    <source>
        <strain evidence="12">BECK_BZ163</strain>
        <strain evidence="14">BECK_BZ164</strain>
        <strain evidence="13">BECK_BZ165</strain>
    </source>
</reference>
<evidence type="ECO:0000259" key="11">
    <source>
        <dbReference type="SMART" id="SM00997"/>
    </source>
</evidence>
<keyword evidence="5 6" id="KW-0520">NAD</keyword>
<feature type="binding site" evidence="6">
    <location>
        <position position="286"/>
    </location>
    <ligand>
        <name>NAD(+)</name>
        <dbReference type="ChEBI" id="CHEBI:57540"/>
    </ligand>
</feature>
<dbReference type="InterPro" id="IPR020082">
    <property type="entry name" value="S-Ado-L-homoCys_hydrolase_CS"/>
</dbReference>
<dbReference type="SMART" id="SM00997">
    <property type="entry name" value="AdoHcyase_NAD"/>
    <property type="match status" value="1"/>
</dbReference>
<comment type="similarity">
    <text evidence="1 6 10">Belongs to the adenosylhomocysteinase family.</text>
</comment>
<feature type="binding site" evidence="8">
    <location>
        <begin position="230"/>
        <end position="235"/>
    </location>
    <ligand>
        <name>NAD(+)</name>
        <dbReference type="ChEBI" id="CHEBI:57540"/>
    </ligand>
</feature>
<feature type="binding site" evidence="6 7">
    <location>
        <position position="198"/>
    </location>
    <ligand>
        <name>substrate</name>
    </ligand>
</feature>
<dbReference type="GO" id="GO:0071269">
    <property type="term" value="P:L-homocysteine biosynthetic process"/>
    <property type="evidence" value="ECO:0007669"/>
    <property type="project" value="UniProtKB-UniRule"/>
</dbReference>
<feature type="binding site" evidence="6 8">
    <location>
        <begin position="165"/>
        <end position="167"/>
    </location>
    <ligand>
        <name>NAD(+)</name>
        <dbReference type="ChEBI" id="CHEBI:57540"/>
    </ligand>
</feature>
<dbReference type="Pfam" id="PF05221">
    <property type="entry name" value="AdoHcyase"/>
    <property type="match status" value="1"/>
</dbReference>
<feature type="binding site" evidence="8">
    <location>
        <position position="359"/>
    </location>
    <ligand>
        <name>NAD(+)</name>
        <dbReference type="ChEBI" id="CHEBI:57540"/>
    </ligand>
</feature>
<dbReference type="GO" id="GO:0004013">
    <property type="term" value="F:adenosylhomocysteinase activity"/>
    <property type="evidence" value="ECO:0007669"/>
    <property type="project" value="UniProtKB-UniRule"/>
</dbReference>
<dbReference type="InterPro" id="IPR036291">
    <property type="entry name" value="NAD(P)-bd_dom_sf"/>
</dbReference>
<comment type="catalytic activity">
    <reaction evidence="6 9">
        <text>S-adenosyl-L-homocysteine + H2O = L-homocysteine + adenosine</text>
        <dbReference type="Rhea" id="RHEA:21708"/>
        <dbReference type="ChEBI" id="CHEBI:15377"/>
        <dbReference type="ChEBI" id="CHEBI:16335"/>
        <dbReference type="ChEBI" id="CHEBI:57856"/>
        <dbReference type="ChEBI" id="CHEBI:58199"/>
        <dbReference type="EC" id="3.13.2.1"/>
    </reaction>
</comment>
<name>A0A450VNS6_9GAMM</name>
<evidence type="ECO:0000313" key="12">
    <source>
        <dbReference type="EMBL" id="VFJ43958.1"/>
    </source>
</evidence>
<dbReference type="EMBL" id="CAADEZ010000013">
    <property type="protein sequence ID" value="VFJ43958.1"/>
    <property type="molecule type" value="Genomic_DNA"/>
</dbReference>
<organism evidence="14">
    <name type="scientific">Candidatus Kentrum sp. FM</name>
    <dbReference type="NCBI Taxonomy" id="2126340"/>
    <lineage>
        <taxon>Bacteria</taxon>
        <taxon>Pseudomonadati</taxon>
        <taxon>Pseudomonadota</taxon>
        <taxon>Gammaproteobacteria</taxon>
        <taxon>Candidatus Kentrum</taxon>
    </lineage>
</organism>
<dbReference type="SUPFAM" id="SSF52283">
    <property type="entry name" value="Formate/glycerate dehydrogenase catalytic domain-like"/>
    <property type="match status" value="1"/>
</dbReference>
<dbReference type="Pfam" id="PF00670">
    <property type="entry name" value="AdoHcyase_NAD"/>
    <property type="match status" value="1"/>
</dbReference>
<dbReference type="GO" id="GO:0033353">
    <property type="term" value="P:S-adenosylmethionine cycle"/>
    <property type="evidence" value="ECO:0007669"/>
    <property type="project" value="TreeGrafter"/>
</dbReference>
<dbReference type="PIRSF" id="PIRSF001109">
    <property type="entry name" value="Ad_hcy_hydrolase"/>
    <property type="match status" value="1"/>
</dbReference>
<dbReference type="InterPro" id="IPR042172">
    <property type="entry name" value="Adenosylhomocyst_ase-like_sf"/>
</dbReference>
<dbReference type="AlphaFoldDB" id="A0A450VNS6"/>
<keyword evidence="4 6" id="KW-0378">Hydrolase</keyword>
<evidence type="ECO:0000256" key="10">
    <source>
        <dbReference type="RuleBase" id="RU004166"/>
    </source>
</evidence>
<accession>A0A450VNS6</accession>
<dbReference type="GO" id="GO:0006730">
    <property type="term" value="P:one-carbon metabolic process"/>
    <property type="evidence" value="ECO:0007669"/>
    <property type="project" value="UniProtKB-UniRule"/>
</dbReference>
<dbReference type="InterPro" id="IPR015878">
    <property type="entry name" value="Ado_hCys_hydrolase_NAD-bd"/>
</dbReference>
<dbReference type="FunFam" id="3.40.50.720:FF:000004">
    <property type="entry name" value="Adenosylhomocysteinase"/>
    <property type="match status" value="1"/>
</dbReference>
<feature type="binding site" evidence="6 7">
    <location>
        <position position="139"/>
    </location>
    <ligand>
        <name>substrate</name>
    </ligand>
</feature>
<dbReference type="SMART" id="SM00996">
    <property type="entry name" value="AdoHcyase"/>
    <property type="match status" value="1"/>
</dbReference>
<feature type="binding site" evidence="6 8">
    <location>
        <position position="251"/>
    </location>
    <ligand>
        <name>NAD(+)</name>
        <dbReference type="ChEBI" id="CHEBI:57540"/>
    </ligand>
</feature>
<evidence type="ECO:0000256" key="2">
    <source>
        <dbReference type="ARBA" id="ARBA00022490"/>
    </source>
</evidence>
<evidence type="ECO:0000256" key="7">
    <source>
        <dbReference type="PIRSR" id="PIRSR001109-1"/>
    </source>
</evidence>
<evidence type="ECO:0000256" key="4">
    <source>
        <dbReference type="ARBA" id="ARBA00022801"/>
    </source>
</evidence>
<feature type="binding site" evidence="6 8">
    <location>
        <position position="352"/>
    </location>
    <ligand>
        <name>NAD(+)</name>
        <dbReference type="ChEBI" id="CHEBI:57540"/>
    </ligand>
</feature>
<proteinExistence type="inferred from homology"/>
<protein>
    <recommendedName>
        <fullName evidence="6">Adenosylhomocysteinase</fullName>
        <ecNumber evidence="6">3.13.2.1</ecNumber>
    </recommendedName>
    <alternativeName>
        <fullName evidence="6">S-adenosyl-L-homocysteine hydrolase</fullName>
        <shortName evidence="6">AdoHcyase</shortName>
    </alternativeName>
</protein>
<dbReference type="PROSITE" id="PS00739">
    <property type="entry name" value="ADOHCYASE_2"/>
    <property type="match status" value="1"/>
</dbReference>
<dbReference type="EC" id="3.13.2.1" evidence="6"/>
<keyword evidence="2 6" id="KW-0963">Cytoplasm</keyword>
<evidence type="ECO:0000256" key="5">
    <source>
        <dbReference type="ARBA" id="ARBA00023027"/>
    </source>
</evidence>
<dbReference type="PROSITE" id="PS00738">
    <property type="entry name" value="ADOHCYASE_1"/>
    <property type="match status" value="1"/>
</dbReference>
<feature type="binding site" evidence="6">
    <location>
        <begin position="228"/>
        <end position="233"/>
    </location>
    <ligand>
        <name>NAD(+)</name>
        <dbReference type="ChEBI" id="CHEBI:57540"/>
    </ligand>
</feature>
<dbReference type="CDD" id="cd00401">
    <property type="entry name" value="SAHH"/>
    <property type="match status" value="1"/>
</dbReference>
<keyword evidence="3 6" id="KW-0554">One-carbon metabolism</keyword>
<dbReference type="Gene3D" id="3.40.50.1480">
    <property type="entry name" value="Adenosylhomocysteinase-like"/>
    <property type="match status" value="2"/>
</dbReference>
<dbReference type="UniPathway" id="UPA00314">
    <property type="reaction ID" value="UER00076"/>
</dbReference>
<dbReference type="Gene3D" id="3.40.50.720">
    <property type="entry name" value="NAD(P)-binding Rossmann-like Domain"/>
    <property type="match status" value="1"/>
</dbReference>
<dbReference type="SUPFAM" id="SSF51735">
    <property type="entry name" value="NAD(P)-binding Rossmann-fold domains"/>
    <property type="match status" value="1"/>
</dbReference>
<feature type="binding site" evidence="6">
    <location>
        <position position="199"/>
    </location>
    <ligand>
        <name>NAD(+)</name>
        <dbReference type="ChEBI" id="CHEBI:57540"/>
    </ligand>
</feature>
<dbReference type="PANTHER" id="PTHR23420">
    <property type="entry name" value="ADENOSYLHOMOCYSTEINASE"/>
    <property type="match status" value="1"/>
</dbReference>
<dbReference type="EMBL" id="CAADFA010000090">
    <property type="protein sequence ID" value="VFJ50875.1"/>
    <property type="molecule type" value="Genomic_DNA"/>
</dbReference>
<dbReference type="FunFam" id="3.40.50.1480:FF:000006">
    <property type="entry name" value="Adenosylhomocysteinase"/>
    <property type="match status" value="1"/>
</dbReference>
<feature type="domain" description="S-adenosyl-L-homocysteine hydrolase NAD binding" evidence="11">
    <location>
        <begin position="199"/>
        <end position="358"/>
    </location>
</feature>
<dbReference type="NCBIfam" id="NF004005">
    <property type="entry name" value="PRK05476.2-3"/>
    <property type="match status" value="1"/>
</dbReference>
<evidence type="ECO:0000256" key="8">
    <source>
        <dbReference type="PIRSR" id="PIRSR001109-2"/>
    </source>
</evidence>
<gene>
    <name evidence="6" type="primary">ahcY</name>
    <name evidence="12" type="ORF">BECKFM1743A_GA0114220_100134</name>
    <name evidence="14" type="ORF">BECKFM1743B_GA0114221_100164</name>
    <name evidence="13" type="ORF">BECKFM1743C_GA0114222_100904</name>
</gene>
<dbReference type="EMBL" id="CAADFL010000016">
    <property type="protein sequence ID" value="VFK06380.1"/>
    <property type="molecule type" value="Genomic_DNA"/>
</dbReference>
<evidence type="ECO:0000313" key="14">
    <source>
        <dbReference type="EMBL" id="VFK06380.1"/>
    </source>
</evidence>
<dbReference type="InterPro" id="IPR000043">
    <property type="entry name" value="Adenosylhomocysteinase-like"/>
</dbReference>
<evidence type="ECO:0000256" key="1">
    <source>
        <dbReference type="ARBA" id="ARBA00007122"/>
    </source>
</evidence>
<evidence type="ECO:0000256" key="9">
    <source>
        <dbReference type="RuleBase" id="RU000548"/>
    </source>
</evidence>
<feature type="binding site" evidence="6 7">
    <location>
        <position position="64"/>
    </location>
    <ligand>
        <name>substrate</name>
    </ligand>
</feature>
<dbReference type="PANTHER" id="PTHR23420:SF0">
    <property type="entry name" value="ADENOSYLHOMOCYSTEINASE"/>
    <property type="match status" value="1"/>
</dbReference>
<dbReference type="HAMAP" id="MF_00563">
    <property type="entry name" value="AdoHcyase"/>
    <property type="match status" value="1"/>
</dbReference>
<dbReference type="GO" id="GO:0005829">
    <property type="term" value="C:cytosol"/>
    <property type="evidence" value="ECO:0007669"/>
    <property type="project" value="TreeGrafter"/>
</dbReference>
<comment type="pathway">
    <text evidence="6 9">Amino-acid biosynthesis; L-homocysteine biosynthesis; L-homocysteine from S-adenosyl-L-homocysteine: step 1/1.</text>
</comment>
<feature type="binding site" evidence="6 8">
    <location>
        <begin position="307"/>
        <end position="309"/>
    </location>
    <ligand>
        <name>NAD(+)</name>
        <dbReference type="ChEBI" id="CHEBI:57540"/>
    </ligand>
</feature>
<comment type="function">
    <text evidence="6">May play a key role in the regulation of the intracellular concentration of adenosylhomocysteine.</text>
</comment>
<evidence type="ECO:0000256" key="3">
    <source>
        <dbReference type="ARBA" id="ARBA00022563"/>
    </source>
</evidence>
<evidence type="ECO:0000256" key="6">
    <source>
        <dbReference type="HAMAP-Rule" id="MF_00563"/>
    </source>
</evidence>